<proteinExistence type="predicted"/>
<sequence>MQSSLHLTRQPVAGRTPLLCIPGTYCSPEVFELIDERLFPEIQVLPISWMTSPGPWDIPTLGQRVQQLAEELGPCLLVGHSTGGAIALAAALSNPASFRGLLLSDTGANMHGHGDVSSILKIIEQGATGSAFFQQLMKRSFLHQPEPALLQRLLEYAENVPSEAALQALRSQAALDLSNALSRLMLPVIVMHGRHDQARPIAHAQLLSQRLPTAELFLLDSGHTPMVEVPSEYERLLRRLIMRSAS</sequence>
<reference evidence="2 3" key="1">
    <citation type="submission" date="2018-06" db="EMBL/GenBank/DDBJ databases">
        <title>Genomic Encyclopedia of Archaeal and Bacterial Type Strains, Phase II (KMG-II): from individual species to whole genera.</title>
        <authorList>
            <person name="Goeker M."/>
        </authorList>
    </citation>
    <scope>NUCLEOTIDE SEQUENCE [LARGE SCALE GENOMIC DNA]</scope>
    <source>
        <strain evidence="2 3">ATCC BAA-1881</strain>
    </source>
</reference>
<dbReference type="RefSeq" id="WP_170142553.1">
    <property type="nucleotide sequence ID" value="NZ_BIFX01000003.1"/>
</dbReference>
<organism evidence="2 3">
    <name type="scientific">Thermosporothrix hazakensis</name>
    <dbReference type="NCBI Taxonomy" id="644383"/>
    <lineage>
        <taxon>Bacteria</taxon>
        <taxon>Bacillati</taxon>
        <taxon>Chloroflexota</taxon>
        <taxon>Ktedonobacteria</taxon>
        <taxon>Ktedonobacterales</taxon>
        <taxon>Thermosporotrichaceae</taxon>
        <taxon>Thermosporothrix</taxon>
    </lineage>
</organism>
<dbReference type="Proteomes" id="UP000248806">
    <property type="component" value="Unassembled WGS sequence"/>
</dbReference>
<dbReference type="InterPro" id="IPR000073">
    <property type="entry name" value="AB_hydrolase_1"/>
</dbReference>
<dbReference type="EMBL" id="QKUF01000006">
    <property type="protein sequence ID" value="PZW31250.1"/>
    <property type="molecule type" value="Genomic_DNA"/>
</dbReference>
<dbReference type="SUPFAM" id="SSF53474">
    <property type="entry name" value="alpha/beta-Hydrolases"/>
    <property type="match status" value="1"/>
</dbReference>
<dbReference type="PANTHER" id="PTHR43689">
    <property type="entry name" value="HYDROLASE"/>
    <property type="match status" value="1"/>
</dbReference>
<name>A0A326U8V6_THEHA</name>
<dbReference type="PANTHER" id="PTHR43689:SF8">
    <property type="entry name" value="ALPHA_BETA-HYDROLASES SUPERFAMILY PROTEIN"/>
    <property type="match status" value="1"/>
</dbReference>
<accession>A0A326U8V6</accession>
<dbReference type="Pfam" id="PF12697">
    <property type="entry name" value="Abhydrolase_6"/>
    <property type="match status" value="1"/>
</dbReference>
<evidence type="ECO:0000313" key="3">
    <source>
        <dbReference type="Proteomes" id="UP000248806"/>
    </source>
</evidence>
<dbReference type="Gene3D" id="3.40.50.1820">
    <property type="entry name" value="alpha/beta hydrolase"/>
    <property type="match status" value="1"/>
</dbReference>
<dbReference type="AlphaFoldDB" id="A0A326U8V6"/>
<protein>
    <submittedName>
        <fullName evidence="2">3-oxoadipate enol-lactonase/4-carboxymuconolactone decarboxylase</fullName>
    </submittedName>
</protein>
<dbReference type="PRINTS" id="PR00111">
    <property type="entry name" value="ABHYDROLASE"/>
</dbReference>
<gene>
    <name evidence="2" type="ORF">EI42_02347</name>
</gene>
<evidence type="ECO:0000313" key="2">
    <source>
        <dbReference type="EMBL" id="PZW31250.1"/>
    </source>
</evidence>
<comment type="caution">
    <text evidence="2">The sequence shown here is derived from an EMBL/GenBank/DDBJ whole genome shotgun (WGS) entry which is preliminary data.</text>
</comment>
<keyword evidence="3" id="KW-1185">Reference proteome</keyword>
<evidence type="ECO:0000259" key="1">
    <source>
        <dbReference type="Pfam" id="PF12697"/>
    </source>
</evidence>
<dbReference type="InterPro" id="IPR029058">
    <property type="entry name" value="AB_hydrolase_fold"/>
</dbReference>
<feature type="domain" description="AB hydrolase-1" evidence="1">
    <location>
        <begin position="18"/>
        <end position="233"/>
    </location>
</feature>